<accession>A0A9P5C384</accession>
<proteinExistence type="inferred from homology"/>
<gene>
    <name evidence="4" type="ORF">E8E12_008504</name>
</gene>
<dbReference type="AlphaFoldDB" id="A0A9P5C384"/>
<comment type="similarity">
    <text evidence="1">Belongs to the synembryn family.</text>
</comment>
<dbReference type="GO" id="GO:0005737">
    <property type="term" value="C:cytoplasm"/>
    <property type="evidence" value="ECO:0007669"/>
    <property type="project" value="TreeGrafter"/>
</dbReference>
<evidence type="ECO:0000256" key="3">
    <source>
        <dbReference type="ARBA" id="ARBA00023186"/>
    </source>
</evidence>
<evidence type="ECO:0000313" key="4">
    <source>
        <dbReference type="EMBL" id="KAF3044331.1"/>
    </source>
</evidence>
<sequence length="493" mass="54888">MSAQQRSGKAKLDDVTKLLNDLKTDLDAPKLSSQQRKQQLEQLKVYGRDPTNADPIFTQDGLRTLGRYAFKEKDAAVSQEALRCIANALLLQPKARQILVDLGHGTDAAEKFKARTSRTLSDERCSDCRQGDSIDDEFLLSRVLFLTTYGANLDYNELVNEHNLADSINAALQRHADRYTEPRQRAKEHIAPMDLMALSETLKLLFNITHFHPDLSQHFTSSIPHIYKILLRRDAPTKPLDAPVSYLINALLNLVREEGTGGTSQPHDPDLHAALFPSTDPSINVTCMITILDTSIRAYPASELDATISPLLTLLRRIYELAPTDVQETMQSKLLPSNSDRAQPLGKTSSLPSRLLQLSTSAQTPALRDSISAFHFELSSKDPAQYVQNVGYGYASGFLLSKNIPMPESALKEAGVADNGEGTSVPVNPITGQRLDKEEQVEMPEMSQEEKEREAERLFVLFERLKKTGVVDVKNPVEEAYRSGRIEEMSDSD</sequence>
<protein>
    <recommendedName>
        <fullName evidence="6">Guanine nucleotide exchange factor</fullName>
    </recommendedName>
</protein>
<dbReference type="PANTHER" id="PTHR12425:SF5">
    <property type="entry name" value="SYNEMBRYN"/>
    <property type="match status" value="1"/>
</dbReference>
<dbReference type="EMBL" id="SWKV01000009">
    <property type="protein sequence ID" value="KAF3044331.1"/>
    <property type="molecule type" value="Genomic_DNA"/>
</dbReference>
<evidence type="ECO:0000256" key="1">
    <source>
        <dbReference type="ARBA" id="ARBA00009049"/>
    </source>
</evidence>
<dbReference type="GO" id="GO:0005085">
    <property type="term" value="F:guanyl-nucleotide exchange factor activity"/>
    <property type="evidence" value="ECO:0007669"/>
    <property type="project" value="UniProtKB-KW"/>
</dbReference>
<dbReference type="InterPro" id="IPR019318">
    <property type="entry name" value="Gua_nucleotide_exch_fac_Ric8"/>
</dbReference>
<dbReference type="GO" id="GO:0001965">
    <property type="term" value="F:G-protein alpha-subunit binding"/>
    <property type="evidence" value="ECO:0007669"/>
    <property type="project" value="TreeGrafter"/>
</dbReference>
<dbReference type="OrthoDB" id="5585685at2759"/>
<reference evidence="4" key="1">
    <citation type="submission" date="2019-04" db="EMBL/GenBank/DDBJ databases">
        <title>Sequencing of skin fungus with MAO and IRED activity.</title>
        <authorList>
            <person name="Marsaioli A.J."/>
            <person name="Bonatto J.M.C."/>
            <person name="Reis Junior O."/>
        </authorList>
    </citation>
    <scope>NUCLEOTIDE SEQUENCE</scope>
    <source>
        <strain evidence="4">28M1</strain>
    </source>
</reference>
<dbReference type="Pfam" id="PF10165">
    <property type="entry name" value="Ric8"/>
    <property type="match status" value="1"/>
</dbReference>
<dbReference type="GO" id="GO:0007186">
    <property type="term" value="P:G protein-coupled receptor signaling pathway"/>
    <property type="evidence" value="ECO:0007669"/>
    <property type="project" value="TreeGrafter"/>
</dbReference>
<dbReference type="Proteomes" id="UP000758155">
    <property type="component" value="Unassembled WGS sequence"/>
</dbReference>
<dbReference type="PANTHER" id="PTHR12425">
    <property type="entry name" value="SYNEMBRYN"/>
    <property type="match status" value="1"/>
</dbReference>
<name>A0A9P5C384_9PLEO</name>
<evidence type="ECO:0008006" key="6">
    <source>
        <dbReference type="Google" id="ProtNLM"/>
    </source>
</evidence>
<organism evidence="4 5">
    <name type="scientific">Didymella heteroderae</name>
    <dbReference type="NCBI Taxonomy" id="1769908"/>
    <lineage>
        <taxon>Eukaryota</taxon>
        <taxon>Fungi</taxon>
        <taxon>Dikarya</taxon>
        <taxon>Ascomycota</taxon>
        <taxon>Pezizomycotina</taxon>
        <taxon>Dothideomycetes</taxon>
        <taxon>Pleosporomycetidae</taxon>
        <taxon>Pleosporales</taxon>
        <taxon>Pleosporineae</taxon>
        <taxon>Didymellaceae</taxon>
        <taxon>Didymella</taxon>
    </lineage>
</organism>
<keyword evidence="2" id="KW-0344">Guanine-nucleotide releasing factor</keyword>
<evidence type="ECO:0000313" key="5">
    <source>
        <dbReference type="Proteomes" id="UP000758155"/>
    </source>
</evidence>
<keyword evidence="3" id="KW-0143">Chaperone</keyword>
<comment type="caution">
    <text evidence="4">The sequence shown here is derived from an EMBL/GenBank/DDBJ whole genome shotgun (WGS) entry which is preliminary data.</text>
</comment>
<keyword evidence="5" id="KW-1185">Reference proteome</keyword>
<evidence type="ECO:0000256" key="2">
    <source>
        <dbReference type="ARBA" id="ARBA00022658"/>
    </source>
</evidence>